<reference evidence="1 2" key="1">
    <citation type="journal article" date="2021" name="Nat. Commun.">
        <title>Genetic determinants of endophytism in the Arabidopsis root mycobiome.</title>
        <authorList>
            <person name="Mesny F."/>
            <person name="Miyauchi S."/>
            <person name="Thiergart T."/>
            <person name="Pickel B."/>
            <person name="Atanasova L."/>
            <person name="Karlsson M."/>
            <person name="Huettel B."/>
            <person name="Barry K.W."/>
            <person name="Haridas S."/>
            <person name="Chen C."/>
            <person name="Bauer D."/>
            <person name="Andreopoulos W."/>
            <person name="Pangilinan J."/>
            <person name="LaButti K."/>
            <person name="Riley R."/>
            <person name="Lipzen A."/>
            <person name="Clum A."/>
            <person name="Drula E."/>
            <person name="Henrissat B."/>
            <person name="Kohler A."/>
            <person name="Grigoriev I.V."/>
            <person name="Martin F.M."/>
            <person name="Hacquard S."/>
        </authorList>
    </citation>
    <scope>NUCLEOTIDE SEQUENCE [LARGE SCALE GENOMIC DNA]</scope>
    <source>
        <strain evidence="1 2">MPI-SDFR-AT-0079</strain>
    </source>
</reference>
<protein>
    <submittedName>
        <fullName evidence="1">Uncharacterized protein</fullName>
    </submittedName>
</protein>
<accession>A0ACB7P6J7</accession>
<dbReference type="Proteomes" id="UP000724584">
    <property type="component" value="Unassembled WGS sequence"/>
</dbReference>
<keyword evidence="2" id="KW-1185">Reference proteome</keyword>
<evidence type="ECO:0000313" key="1">
    <source>
        <dbReference type="EMBL" id="KAH6628814.1"/>
    </source>
</evidence>
<proteinExistence type="predicted"/>
<dbReference type="EMBL" id="JAGIZQ010000005">
    <property type="protein sequence ID" value="KAH6628814.1"/>
    <property type="molecule type" value="Genomic_DNA"/>
</dbReference>
<organism evidence="1 2">
    <name type="scientific">Chaetomium tenue</name>
    <dbReference type="NCBI Taxonomy" id="1854479"/>
    <lineage>
        <taxon>Eukaryota</taxon>
        <taxon>Fungi</taxon>
        <taxon>Dikarya</taxon>
        <taxon>Ascomycota</taxon>
        <taxon>Pezizomycotina</taxon>
        <taxon>Sordariomycetes</taxon>
        <taxon>Sordariomycetidae</taxon>
        <taxon>Sordariales</taxon>
        <taxon>Chaetomiaceae</taxon>
        <taxon>Chaetomium</taxon>
    </lineage>
</organism>
<sequence length="170" mass="18966">MFLATPLNVLLCEVARTHTGGNQPPSTAWSTLVDDRSLGAPLRLKRRWRMASCQAIAIEICMAPGHGTAKTTTGSHIRLHCDRLDGGGRLKQLAARLHNTLLTHRHRRRPRSMSPRYPPFVDSYRISATSSEYSPATCIIPKVVTRSVKVDSICSLMRDRSFFPVSCRVL</sequence>
<name>A0ACB7P6J7_9PEZI</name>
<evidence type="ECO:0000313" key="2">
    <source>
        <dbReference type="Proteomes" id="UP000724584"/>
    </source>
</evidence>
<gene>
    <name evidence="1" type="ORF">F5144DRAFT_325767</name>
</gene>
<comment type="caution">
    <text evidence="1">The sequence shown here is derived from an EMBL/GenBank/DDBJ whole genome shotgun (WGS) entry which is preliminary data.</text>
</comment>